<dbReference type="GO" id="GO:0005576">
    <property type="term" value="C:extracellular region"/>
    <property type="evidence" value="ECO:0007669"/>
    <property type="project" value="TreeGrafter"/>
</dbReference>
<evidence type="ECO:0000256" key="5">
    <source>
        <dbReference type="SAM" id="MobiDB-lite"/>
    </source>
</evidence>
<protein>
    <recommendedName>
        <fullName evidence="6">GH18 domain-containing protein</fullName>
    </recommendedName>
</protein>
<feature type="domain" description="GH18" evidence="6">
    <location>
        <begin position="1"/>
        <end position="34"/>
    </location>
</feature>
<dbReference type="Proteomes" id="UP000479190">
    <property type="component" value="Unassembled WGS sequence"/>
</dbReference>
<dbReference type="SUPFAM" id="SSF51445">
    <property type="entry name" value="(Trans)glycosidases"/>
    <property type="match status" value="1"/>
</dbReference>
<evidence type="ECO:0000256" key="1">
    <source>
        <dbReference type="ARBA" id="ARBA00022801"/>
    </source>
</evidence>
<gene>
    <name evidence="7" type="ORF">TBRA_LOCUS720</name>
</gene>
<dbReference type="OrthoDB" id="76388at2759"/>
<dbReference type="GO" id="GO:0005975">
    <property type="term" value="P:carbohydrate metabolic process"/>
    <property type="evidence" value="ECO:0007669"/>
    <property type="project" value="InterPro"/>
</dbReference>
<dbReference type="Pfam" id="PF00704">
    <property type="entry name" value="Glyco_hydro_18"/>
    <property type="match status" value="1"/>
</dbReference>
<dbReference type="GO" id="GO:0004568">
    <property type="term" value="F:chitinase activity"/>
    <property type="evidence" value="ECO:0007669"/>
    <property type="project" value="UniProtKB-ARBA"/>
</dbReference>
<name>A0A6H5HXC4_9HYME</name>
<dbReference type="PROSITE" id="PS51910">
    <property type="entry name" value="GH18_2"/>
    <property type="match status" value="2"/>
</dbReference>
<evidence type="ECO:0000313" key="7">
    <source>
        <dbReference type="EMBL" id="CAB0028564.1"/>
    </source>
</evidence>
<evidence type="ECO:0000256" key="3">
    <source>
        <dbReference type="RuleBase" id="RU000489"/>
    </source>
</evidence>
<dbReference type="GO" id="GO:0008061">
    <property type="term" value="F:chitin binding"/>
    <property type="evidence" value="ECO:0007669"/>
    <property type="project" value="InterPro"/>
</dbReference>
<dbReference type="GO" id="GO:0006032">
    <property type="term" value="P:chitin catabolic process"/>
    <property type="evidence" value="ECO:0007669"/>
    <property type="project" value="UniProtKB-ARBA"/>
</dbReference>
<sequence length="346" mass="38627">MVWSVDMDDFNGTVCGGGTKYPLISAMREELRGVSRASNSKDVDWSAIATTITEVVVKKPEAYKIPVTEVLSKAKKSVASHKNQLVFNTPNNKKREAQTICYLTNWSHKRPGAGRFTPEDIDSSLCTHIIYAFATLKNHLLSESNDKDAEMYERLIALREKNPDVKILLAIGGWAFGSTPFKELTSNTFRMNQFVYEAIDFLREYKFDGLDVDWEYPRGADDRNSYVNLLKELRVAFEGEAKSTNLPKLILSAAVPASFEAIAAGERGDVRRVGQCHNVPRGQARLHALLHVRRRAQASHALPGQSGLQPQPERLRLARERRGLPPSHAGPAGLRETRQSCVAPKL</sequence>
<comment type="similarity">
    <text evidence="4">Belongs to the glycosyl hydrolase 18 family.</text>
</comment>
<dbReference type="InterPro" id="IPR001579">
    <property type="entry name" value="Glyco_hydro_18_chit_AS"/>
</dbReference>
<dbReference type="EMBL" id="CADCXV010000158">
    <property type="protein sequence ID" value="CAB0028564.1"/>
    <property type="molecule type" value="Genomic_DNA"/>
</dbReference>
<dbReference type="InterPro" id="IPR017853">
    <property type="entry name" value="GH"/>
</dbReference>
<feature type="compositionally biased region" description="Basic and acidic residues" evidence="5">
    <location>
        <begin position="313"/>
        <end position="323"/>
    </location>
</feature>
<evidence type="ECO:0000256" key="2">
    <source>
        <dbReference type="ARBA" id="ARBA00023295"/>
    </source>
</evidence>
<feature type="domain" description="GH18" evidence="6">
    <location>
        <begin position="97"/>
        <end position="346"/>
    </location>
</feature>
<dbReference type="InterPro" id="IPR011583">
    <property type="entry name" value="Chitinase_II/V-like_cat"/>
</dbReference>
<dbReference type="PANTHER" id="PTHR11177:SF317">
    <property type="entry name" value="CHITINASE 12-RELATED"/>
    <property type="match status" value="1"/>
</dbReference>
<keyword evidence="8" id="KW-1185">Reference proteome</keyword>
<keyword evidence="1 3" id="KW-0378">Hydrolase</keyword>
<dbReference type="AlphaFoldDB" id="A0A6H5HXC4"/>
<feature type="region of interest" description="Disordered" evidence="5">
    <location>
        <begin position="299"/>
        <end position="346"/>
    </location>
</feature>
<keyword evidence="2 3" id="KW-0326">Glycosidase</keyword>
<organism evidence="7 8">
    <name type="scientific">Trichogramma brassicae</name>
    <dbReference type="NCBI Taxonomy" id="86971"/>
    <lineage>
        <taxon>Eukaryota</taxon>
        <taxon>Metazoa</taxon>
        <taxon>Ecdysozoa</taxon>
        <taxon>Arthropoda</taxon>
        <taxon>Hexapoda</taxon>
        <taxon>Insecta</taxon>
        <taxon>Pterygota</taxon>
        <taxon>Neoptera</taxon>
        <taxon>Endopterygota</taxon>
        <taxon>Hymenoptera</taxon>
        <taxon>Apocrita</taxon>
        <taxon>Proctotrupomorpha</taxon>
        <taxon>Chalcidoidea</taxon>
        <taxon>Trichogrammatidae</taxon>
        <taxon>Trichogramma</taxon>
    </lineage>
</organism>
<dbReference type="InterPro" id="IPR050314">
    <property type="entry name" value="Glycosyl_Hydrlase_18"/>
</dbReference>
<reference evidence="7 8" key="1">
    <citation type="submission" date="2020-02" db="EMBL/GenBank/DDBJ databases">
        <authorList>
            <person name="Ferguson B K."/>
        </authorList>
    </citation>
    <scope>NUCLEOTIDE SEQUENCE [LARGE SCALE GENOMIC DNA]</scope>
</reference>
<dbReference type="SMART" id="SM00636">
    <property type="entry name" value="Glyco_18"/>
    <property type="match status" value="1"/>
</dbReference>
<accession>A0A6H5HXC4</accession>
<proteinExistence type="inferred from homology"/>
<dbReference type="Gene3D" id="3.20.20.80">
    <property type="entry name" value="Glycosidases"/>
    <property type="match status" value="2"/>
</dbReference>
<evidence type="ECO:0000256" key="4">
    <source>
        <dbReference type="RuleBase" id="RU004453"/>
    </source>
</evidence>
<dbReference type="PROSITE" id="PS01095">
    <property type="entry name" value="GH18_1"/>
    <property type="match status" value="1"/>
</dbReference>
<evidence type="ECO:0000259" key="6">
    <source>
        <dbReference type="PROSITE" id="PS51910"/>
    </source>
</evidence>
<dbReference type="PANTHER" id="PTHR11177">
    <property type="entry name" value="CHITINASE"/>
    <property type="match status" value="1"/>
</dbReference>
<dbReference type="InterPro" id="IPR001223">
    <property type="entry name" value="Glyco_hydro18_cat"/>
</dbReference>
<evidence type="ECO:0000313" key="8">
    <source>
        <dbReference type="Proteomes" id="UP000479190"/>
    </source>
</evidence>